<dbReference type="FunFam" id="1.10.8.270:FF:000017">
    <property type="entry name" value="TBC1 domain family member 16"/>
    <property type="match status" value="1"/>
</dbReference>
<evidence type="ECO:0000259" key="3">
    <source>
        <dbReference type="PROSITE" id="PS50086"/>
    </source>
</evidence>
<keyword evidence="5" id="KW-1185">Reference proteome</keyword>
<reference evidence="4" key="4">
    <citation type="submission" date="2025-09" db="UniProtKB">
        <authorList>
            <consortium name="Ensembl"/>
        </authorList>
    </citation>
    <scope>IDENTIFICATION</scope>
    <source>
        <strain evidence="4">17573</strain>
    </source>
</reference>
<dbReference type="PANTHER" id="PTHR22957">
    <property type="entry name" value="TBC1 DOMAIN FAMILY MEMBER GTPASE-ACTIVATING PROTEIN"/>
    <property type="match status" value="1"/>
</dbReference>
<dbReference type="VEuPathDB" id="HostDB:ENSMMUG00000020840"/>
<dbReference type="Bgee" id="ENSMMUG00000020840">
    <property type="expression patterns" value="Expressed in adipose tissue and 21 other cell types or tissues"/>
</dbReference>
<dbReference type="Proteomes" id="UP000006718">
    <property type="component" value="Chromosome 16"/>
</dbReference>
<dbReference type="FunFam" id="1.10.472.80:FF:000020">
    <property type="entry name" value="TBC1 domain family, member 16"/>
    <property type="match status" value="1"/>
</dbReference>
<dbReference type="AlphaFoldDB" id="F7HQH1"/>
<evidence type="ECO:0000313" key="5">
    <source>
        <dbReference type="Proteomes" id="UP000006718"/>
    </source>
</evidence>
<feature type="domain" description="Rab-GAP TBC" evidence="3">
    <location>
        <begin position="384"/>
        <end position="594"/>
    </location>
</feature>
<dbReference type="Ensembl" id="ENSMMUT00000029317.4">
    <property type="protein sequence ID" value="ENSMMUP00000027430.4"/>
    <property type="gene ID" value="ENSMMUG00000020840.4"/>
</dbReference>
<reference evidence="4" key="2">
    <citation type="submission" date="2019-01" db="EMBL/GenBank/DDBJ databases">
        <authorList>
            <person name="Graves T."/>
            <person name="Eichler E.E."/>
            <person name="Wilson R.K."/>
        </authorList>
    </citation>
    <scope>NUCLEOTIDE SEQUENCE [LARGE SCALE GENOMIC DNA]</scope>
    <source>
        <strain evidence="4">17573</strain>
    </source>
</reference>
<feature type="region of interest" description="Disordered" evidence="2">
    <location>
        <begin position="695"/>
        <end position="726"/>
    </location>
</feature>
<name>F7HQH1_MACMU</name>
<reference evidence="4" key="3">
    <citation type="submission" date="2025-08" db="UniProtKB">
        <authorList>
            <consortium name="Ensembl"/>
        </authorList>
    </citation>
    <scope>IDENTIFICATION</scope>
    <source>
        <strain evidence="4">17573</strain>
    </source>
</reference>
<reference evidence="5" key="1">
    <citation type="journal article" date="2007" name="Science">
        <title>Evolutionary and biomedical insights from the rhesus macaque genome.</title>
        <authorList>
            <person name="Gibbs R.A."/>
            <person name="Rogers J."/>
            <person name="Katze M.G."/>
            <person name="Bumgarner R."/>
            <person name="Weinstock G.M."/>
            <person name="Mardis E.R."/>
            <person name="Remington K.A."/>
            <person name="Strausberg R.L."/>
            <person name="Venter J.C."/>
            <person name="Wilson R.K."/>
            <person name="Batzer M.A."/>
            <person name="Bustamante C.D."/>
            <person name="Eichler E.E."/>
            <person name="Hahn M.W."/>
            <person name="Hardison R.C."/>
            <person name="Makova K.D."/>
            <person name="Miller W."/>
            <person name="Milosavljevic A."/>
            <person name="Palermo R.E."/>
            <person name="Siepel A."/>
            <person name="Sikela J.M."/>
            <person name="Attaway T."/>
            <person name="Bell S."/>
            <person name="Bernard K.E."/>
            <person name="Buhay C.J."/>
            <person name="Chandrabose M.N."/>
            <person name="Dao M."/>
            <person name="Davis C."/>
            <person name="Delehaunty K.D."/>
            <person name="Ding Y."/>
            <person name="Dinh H.H."/>
            <person name="Dugan-Rocha S."/>
            <person name="Fulton L.A."/>
            <person name="Gabisi R.A."/>
            <person name="Garner T.T."/>
            <person name="Godfrey J."/>
            <person name="Hawes A.C."/>
            <person name="Hernandez J."/>
            <person name="Hines S."/>
            <person name="Holder M."/>
            <person name="Hume J."/>
            <person name="Jhangiani S.N."/>
            <person name="Joshi V."/>
            <person name="Khan Z.M."/>
            <person name="Kirkness E.F."/>
            <person name="Cree A."/>
            <person name="Fowler R.G."/>
            <person name="Lee S."/>
            <person name="Lewis L.R."/>
            <person name="Li Z."/>
            <person name="Liu Y.-S."/>
            <person name="Moore S.M."/>
            <person name="Muzny D."/>
            <person name="Nazareth L.V."/>
            <person name="Ngo D.N."/>
            <person name="Okwuonu G.O."/>
            <person name="Pai G."/>
            <person name="Parker D."/>
            <person name="Paul H.A."/>
            <person name="Pfannkoch C."/>
            <person name="Pohl C.S."/>
            <person name="Rogers Y.-H.C."/>
            <person name="Ruiz S.J."/>
            <person name="Sabo A."/>
            <person name="Santibanez J."/>
            <person name="Schneider B.W."/>
            <person name="Smith S.M."/>
            <person name="Sodergren E."/>
            <person name="Svatek A.F."/>
            <person name="Utterback T.R."/>
            <person name="Vattathil S."/>
            <person name="Warren W."/>
            <person name="White C.S."/>
            <person name="Chinwalla A.T."/>
            <person name="Feng Y."/>
            <person name="Halpern A.L."/>
            <person name="Hillier L.W."/>
            <person name="Huang X."/>
            <person name="Minx P."/>
            <person name="Nelson J.O."/>
            <person name="Pepin K.H."/>
            <person name="Qin X."/>
            <person name="Sutton G.G."/>
            <person name="Venter E."/>
            <person name="Walenz B.P."/>
            <person name="Wallis J.W."/>
            <person name="Worley K.C."/>
            <person name="Yang S.-P."/>
            <person name="Jones S.M."/>
            <person name="Marra M.A."/>
            <person name="Rocchi M."/>
            <person name="Schein J.E."/>
            <person name="Baertsch R."/>
            <person name="Clarke L."/>
            <person name="Csuros M."/>
            <person name="Glasscock J."/>
            <person name="Harris R.A."/>
            <person name="Havlak P."/>
            <person name="Jackson A.R."/>
            <person name="Jiang H."/>
            <person name="Liu Y."/>
            <person name="Messina D.N."/>
            <person name="Shen Y."/>
            <person name="Song H.X.-Z."/>
            <person name="Wylie T."/>
            <person name="Zhang L."/>
            <person name="Birney E."/>
            <person name="Han K."/>
            <person name="Konkel M.K."/>
            <person name="Lee J."/>
            <person name="Smit A.F.A."/>
            <person name="Ullmer B."/>
            <person name="Wang H."/>
            <person name="Xing J."/>
            <person name="Burhans R."/>
            <person name="Cheng Z."/>
            <person name="Karro J.E."/>
            <person name="Ma J."/>
            <person name="Raney B."/>
            <person name="She X."/>
            <person name="Cox M.J."/>
            <person name="Demuth J.P."/>
            <person name="Dumas L.J."/>
            <person name="Han S.-G."/>
            <person name="Hopkins J."/>
            <person name="Karimpour-Fard A."/>
            <person name="Kim Y.H."/>
            <person name="Pollack J.R."/>
            <person name="Vinar T."/>
            <person name="Addo-Quaye C."/>
            <person name="Degenhardt J."/>
            <person name="Denby A."/>
            <person name="Hubisz M.J."/>
            <person name="Indap A."/>
            <person name="Kosiol C."/>
            <person name="Lahn B.T."/>
            <person name="Lawson H.A."/>
            <person name="Marklein A."/>
            <person name="Nielsen R."/>
            <person name="Vallender E.J."/>
            <person name="Clark A.G."/>
            <person name="Ferguson B."/>
            <person name="Hernandez R.D."/>
            <person name="Hirani K."/>
            <person name="Kehrer-Sawatzki H."/>
            <person name="Kolb J."/>
            <person name="Patil S."/>
            <person name="Pu L.-L."/>
            <person name="Ren Y."/>
            <person name="Smith D.G."/>
            <person name="Wheeler D.A."/>
            <person name="Schenck I."/>
            <person name="Ball E.V."/>
            <person name="Chen R."/>
            <person name="Cooper D.N."/>
            <person name="Giardine B."/>
            <person name="Hsu F."/>
            <person name="Kent W.J."/>
            <person name="Lesk A."/>
            <person name="Nelson D.L."/>
            <person name="O'brien W.E."/>
            <person name="Pruefer K."/>
            <person name="Stenson P.D."/>
            <person name="Wallace J.C."/>
            <person name="Ke H."/>
            <person name="Liu X.-M."/>
            <person name="Wang P."/>
            <person name="Xiang A.P."/>
            <person name="Yang F."/>
            <person name="Barber G.P."/>
            <person name="Haussler D."/>
            <person name="Karolchik D."/>
            <person name="Kern A.D."/>
            <person name="Kuhn R.M."/>
            <person name="Smith K.E."/>
            <person name="Zwieg A.S."/>
        </authorList>
    </citation>
    <scope>NUCLEOTIDE SEQUENCE [LARGE SCALE GENOMIC DNA]</scope>
    <source>
        <strain evidence="5">17573</strain>
    </source>
</reference>
<dbReference type="Gene3D" id="1.10.8.270">
    <property type="entry name" value="putative rabgap domain of human tbc1 domain family member 14 like domains"/>
    <property type="match status" value="1"/>
</dbReference>
<sequence>MSLGRLLRRASSKASDLLTLTPAGSGSGSPCVLDGEIIYSKNNVCVHPPEGLQGLGEHHPGYLCLYMEKDEMLGATLILAWVPNSRIQRQDEEALRYITPESSPVRKAPRPRGRRTRSSGASHQPSPTELRPTLTPKDEDILVVTQSIPDGVLASPALEDEEKLAQGLGVDGAQPASQPARSPSGILSTVSPQDGTEEGQELRPEAGEEDGSLELSAEGVSRDSSFDSDSDAFSSPFCLSPISAALAESRGSVFLESDILSPPASSQPHRDPLDEACTSGQLVVASRESQYKVFHFHHGGLDKLSDVFQQWKYCTEMQLKDQQVAPDKTCMQFSIRRPKLPSSETHPEESMYKRLGVSAWLNHLNELGQVEEEYKLRKAIFFGGIDVSIRGEVWPFLLRYYSHESTSEEREALRLQKRKEYSEIQQKRLSMTPEEHRAFWRNVQFTVDKDVVRTDRNNQFFRGEDNPNVESMRRILLNYAVYNPAVGYSQGMSDLVAPILAEVLDESDTFWCFVGLMQNTIFVSSPRDEDMEKQLLYLRELLRLTHVRFYQHLVSLGEDGLQMLFCHRWLLLCFKREFPEAEALRIWEACWAHYQTDYFHLFICVAIVAIYGDDVIEQQLATDQMLLHFGNLAMHMNGELVLRKARSLLYQFRLLPRIPCSLHDLCKLCGTGMWDSGYMPAVECTGHHPGSESCPYGGTVEMPSPKPLREGKKGPKTPQDGFGFRR</sequence>
<evidence type="ECO:0000313" key="6">
    <source>
        <dbReference type="VGNC" id="VGNC:78228"/>
    </source>
</evidence>
<dbReference type="FunFam" id="2.30.29.230:FF:000002">
    <property type="entry name" value="TBC1 domain family member 16 isoform X2"/>
    <property type="match status" value="1"/>
</dbReference>
<dbReference type="HOGENOM" id="CLU_013545_0_0_1"/>
<keyword evidence="1" id="KW-0343">GTPase activation</keyword>
<feature type="region of interest" description="Disordered" evidence="2">
    <location>
        <begin position="170"/>
        <end position="227"/>
    </location>
</feature>
<dbReference type="Pfam" id="PF00566">
    <property type="entry name" value="RabGAP-TBC"/>
    <property type="match status" value="1"/>
</dbReference>
<dbReference type="SMART" id="SM00164">
    <property type="entry name" value="TBC"/>
    <property type="match status" value="1"/>
</dbReference>
<protein>
    <submittedName>
        <fullName evidence="4">TBC1 domain family member 16</fullName>
    </submittedName>
</protein>
<evidence type="ECO:0000256" key="1">
    <source>
        <dbReference type="ARBA" id="ARBA00022468"/>
    </source>
</evidence>
<dbReference type="Gene3D" id="2.30.29.230">
    <property type="match status" value="1"/>
</dbReference>
<feature type="compositionally biased region" description="Polar residues" evidence="2">
    <location>
        <begin position="175"/>
        <end position="194"/>
    </location>
</feature>
<dbReference type="Gene3D" id="1.10.472.80">
    <property type="entry name" value="Ypt/Rab-GAP domain of gyp1p, domain 3"/>
    <property type="match status" value="1"/>
</dbReference>
<dbReference type="InterPro" id="IPR000195">
    <property type="entry name" value="Rab-GAP-TBC_dom"/>
</dbReference>
<gene>
    <name evidence="4 6" type="primary">TBC1D16</name>
</gene>
<dbReference type="GeneTree" id="ENSGT00940000158541"/>
<dbReference type="PROSITE" id="PS50086">
    <property type="entry name" value="TBC_RABGAP"/>
    <property type="match status" value="1"/>
</dbReference>
<evidence type="ECO:0000256" key="2">
    <source>
        <dbReference type="SAM" id="MobiDB-lite"/>
    </source>
</evidence>
<accession>F7HQH1</accession>
<evidence type="ECO:0000313" key="4">
    <source>
        <dbReference type="Ensembl" id="ENSMMUP00000027430.4"/>
    </source>
</evidence>
<dbReference type="SUPFAM" id="SSF47923">
    <property type="entry name" value="Ypt/Rab-GAP domain of gyp1p"/>
    <property type="match status" value="2"/>
</dbReference>
<feature type="region of interest" description="Disordered" evidence="2">
    <location>
        <begin position="93"/>
        <end position="136"/>
    </location>
</feature>
<dbReference type="VGNC" id="VGNC:78228">
    <property type="gene designation" value="TBC1D16"/>
</dbReference>
<dbReference type="PANTHER" id="PTHR22957:SF547">
    <property type="entry name" value="TBC1 DOMAIN FAMILY MEMBER 16"/>
    <property type="match status" value="1"/>
</dbReference>
<dbReference type="eggNOG" id="KOG2224">
    <property type="taxonomic scope" value="Eukaryota"/>
</dbReference>
<organism evidence="4 5">
    <name type="scientific">Macaca mulatta</name>
    <name type="common">Rhesus macaque</name>
    <dbReference type="NCBI Taxonomy" id="9544"/>
    <lineage>
        <taxon>Eukaryota</taxon>
        <taxon>Metazoa</taxon>
        <taxon>Chordata</taxon>
        <taxon>Craniata</taxon>
        <taxon>Vertebrata</taxon>
        <taxon>Euteleostomi</taxon>
        <taxon>Mammalia</taxon>
        <taxon>Eutheria</taxon>
        <taxon>Euarchontoglires</taxon>
        <taxon>Primates</taxon>
        <taxon>Haplorrhini</taxon>
        <taxon>Catarrhini</taxon>
        <taxon>Cercopithecidae</taxon>
        <taxon>Cercopithecinae</taxon>
        <taxon>Macaca</taxon>
    </lineage>
</organism>
<feature type="compositionally biased region" description="Basic residues" evidence="2">
    <location>
        <begin position="107"/>
        <end position="117"/>
    </location>
</feature>
<dbReference type="InterPro" id="IPR035969">
    <property type="entry name" value="Rab-GAP_TBC_sf"/>
</dbReference>
<dbReference type="GO" id="GO:0005096">
    <property type="term" value="F:GTPase activator activity"/>
    <property type="evidence" value="ECO:0007669"/>
    <property type="project" value="UniProtKB-KW"/>
</dbReference>
<proteinExistence type="predicted"/>
<dbReference type="ExpressionAtlas" id="F7HQH1">
    <property type="expression patterns" value="baseline"/>
</dbReference>
<dbReference type="SMR" id="F7HQH1"/>